<accession>A0ABS6G4R8</accession>
<comment type="similarity">
    <text evidence="1 12">Belongs to the helicase family. RecG subfamily.</text>
</comment>
<evidence type="ECO:0000313" key="16">
    <source>
        <dbReference type="Proteomes" id="UP000779508"/>
    </source>
</evidence>
<dbReference type="EMBL" id="JAHLQK010000005">
    <property type="protein sequence ID" value="MBU5677373.1"/>
    <property type="molecule type" value="Genomic_DNA"/>
</dbReference>
<evidence type="ECO:0000256" key="3">
    <source>
        <dbReference type="ARBA" id="ARBA00022741"/>
    </source>
</evidence>
<evidence type="ECO:0000256" key="4">
    <source>
        <dbReference type="ARBA" id="ARBA00022763"/>
    </source>
</evidence>
<dbReference type="GO" id="GO:0003678">
    <property type="term" value="F:DNA helicase activity"/>
    <property type="evidence" value="ECO:0007669"/>
    <property type="project" value="UniProtKB-EC"/>
</dbReference>
<dbReference type="PANTHER" id="PTHR47964:SF1">
    <property type="entry name" value="ATP-DEPENDENT DNA HELICASE HOMOLOG RECG, CHLOROPLASTIC"/>
    <property type="match status" value="1"/>
</dbReference>
<evidence type="ECO:0000256" key="11">
    <source>
        <dbReference type="ARBA" id="ARBA00048988"/>
    </source>
</evidence>
<evidence type="ECO:0000256" key="9">
    <source>
        <dbReference type="ARBA" id="ARBA00023172"/>
    </source>
</evidence>
<evidence type="ECO:0000259" key="13">
    <source>
        <dbReference type="PROSITE" id="PS51192"/>
    </source>
</evidence>
<keyword evidence="4 12" id="KW-0227">DNA damage</keyword>
<evidence type="ECO:0000259" key="14">
    <source>
        <dbReference type="PROSITE" id="PS51194"/>
    </source>
</evidence>
<dbReference type="InterPro" id="IPR014001">
    <property type="entry name" value="Helicase_ATP-bd"/>
</dbReference>
<dbReference type="CDD" id="cd17992">
    <property type="entry name" value="DEXHc_RecG"/>
    <property type="match status" value="1"/>
</dbReference>
<dbReference type="NCBIfam" id="NF008165">
    <property type="entry name" value="PRK10917.1-3"/>
    <property type="match status" value="1"/>
</dbReference>
<evidence type="ECO:0000256" key="6">
    <source>
        <dbReference type="ARBA" id="ARBA00022806"/>
    </source>
</evidence>
<keyword evidence="3 12" id="KW-0547">Nucleotide-binding</keyword>
<evidence type="ECO:0000256" key="1">
    <source>
        <dbReference type="ARBA" id="ARBA00007504"/>
    </source>
</evidence>
<comment type="caution">
    <text evidence="15">The sequence shown here is derived from an EMBL/GenBank/DDBJ whole genome shotgun (WGS) entry which is preliminary data.</text>
</comment>
<name>A0ABS6G4R8_9FIRM</name>
<keyword evidence="9 12" id="KW-0233">DNA recombination</keyword>
<keyword evidence="8" id="KW-0238">DNA-binding</keyword>
<dbReference type="CDD" id="cd04488">
    <property type="entry name" value="RecG_wedge_OBF"/>
    <property type="match status" value="1"/>
</dbReference>
<comment type="function">
    <text evidence="12">Plays a critical role in recombination and DNA repair. Helps process Holliday junction intermediates to mature products by catalyzing branch migration. Has replication fork regression activity, unwinds stalled or blocked replication forks to make a HJ that can be resolved. Has a DNA unwinding activity characteristic of a DNA helicase with 3'-5' polarity.</text>
</comment>
<dbReference type="SMART" id="SM00490">
    <property type="entry name" value="HELICc"/>
    <property type="match status" value="2"/>
</dbReference>
<dbReference type="NCBIfam" id="TIGR00643">
    <property type="entry name" value="recG"/>
    <property type="match status" value="1"/>
</dbReference>
<dbReference type="InterPro" id="IPR004609">
    <property type="entry name" value="ATP-dep_DNA_helicase_RecG"/>
</dbReference>
<feature type="domain" description="Helicase ATP-binding" evidence="13">
    <location>
        <begin position="275"/>
        <end position="436"/>
    </location>
</feature>
<dbReference type="Proteomes" id="UP000779508">
    <property type="component" value="Unassembled WGS sequence"/>
</dbReference>
<keyword evidence="5 12" id="KW-0378">Hydrolase</keyword>
<dbReference type="PROSITE" id="PS51192">
    <property type="entry name" value="HELICASE_ATP_BIND_1"/>
    <property type="match status" value="1"/>
</dbReference>
<dbReference type="InterPro" id="IPR001650">
    <property type="entry name" value="Helicase_C-like"/>
</dbReference>
<evidence type="ECO:0000256" key="8">
    <source>
        <dbReference type="ARBA" id="ARBA00023125"/>
    </source>
</evidence>
<keyword evidence="10 12" id="KW-0234">DNA repair</keyword>
<evidence type="ECO:0000256" key="5">
    <source>
        <dbReference type="ARBA" id="ARBA00022801"/>
    </source>
</evidence>
<reference evidence="15 16" key="1">
    <citation type="submission" date="2021-06" db="EMBL/GenBank/DDBJ databases">
        <authorList>
            <person name="Sun Q."/>
            <person name="Li D."/>
        </authorList>
    </citation>
    <scope>NUCLEOTIDE SEQUENCE [LARGE SCALE GENOMIC DNA]</scope>
    <source>
        <strain evidence="15 16">MSJ-5</strain>
    </source>
</reference>
<keyword evidence="16" id="KW-1185">Reference proteome</keyword>
<dbReference type="NCBIfam" id="NF008168">
    <property type="entry name" value="PRK10917.2-2"/>
    <property type="match status" value="1"/>
</dbReference>
<evidence type="ECO:0000256" key="10">
    <source>
        <dbReference type="ARBA" id="ARBA00023204"/>
    </source>
</evidence>
<dbReference type="Pfam" id="PF19833">
    <property type="entry name" value="RecG_dom3_C"/>
    <property type="match status" value="1"/>
</dbReference>
<evidence type="ECO:0000256" key="12">
    <source>
        <dbReference type="RuleBase" id="RU363016"/>
    </source>
</evidence>
<dbReference type="EC" id="5.6.2.4" evidence="12"/>
<dbReference type="InterPro" id="IPR045562">
    <property type="entry name" value="RecG_dom3_C"/>
</dbReference>
<comment type="catalytic activity">
    <reaction evidence="12">
        <text>Couples ATP hydrolysis with the unwinding of duplex DNA by translocating in the 3'-5' direction.</text>
        <dbReference type="EC" id="5.6.2.4"/>
    </reaction>
</comment>
<evidence type="ECO:0000256" key="2">
    <source>
        <dbReference type="ARBA" id="ARBA00017846"/>
    </source>
</evidence>
<dbReference type="SMART" id="SM00487">
    <property type="entry name" value="DEXDc"/>
    <property type="match status" value="1"/>
</dbReference>
<dbReference type="InterPro" id="IPR011545">
    <property type="entry name" value="DEAD/DEAH_box_helicase_dom"/>
</dbReference>
<evidence type="ECO:0000256" key="7">
    <source>
        <dbReference type="ARBA" id="ARBA00022840"/>
    </source>
</evidence>
<keyword evidence="7 12" id="KW-0067">ATP-binding</keyword>
<dbReference type="RefSeq" id="WP_216418085.1">
    <property type="nucleotide sequence ID" value="NZ_JAHLQK010000005.1"/>
</dbReference>
<evidence type="ECO:0000313" key="15">
    <source>
        <dbReference type="EMBL" id="MBU5677373.1"/>
    </source>
</evidence>
<sequence>MNILKQDIQYIKGVGPKKAYLLKRLNINTVEDMIWYMPRDYEDRRNIKRIANLRPGEKATFYGIILGEGDVSKPRKNLSLIKFNVKDETGNIEVIFFNKTYLKKTLNSGQRVMINGEIKKGFKGLQVVNPIIEKVDMLDTDNRQGIVPIYSLTEGLSQNEIISIQKRILQIVNESIEEYLPEEIMNRCRLCNIKFALNNIHFPSNVQALKIAKYRLVFEEFLLLQLGLFKIKTGIVQDKKGIPLKNNNGIEAFIKKLPFKLTKAQEKVFNEISKDLERDTPMNRLVQGDVGSGKTIVAIAALLKSVINGYQGAFMAPTEILAEQHYVSLTELLEPLGIKVGLLVGSLSKGEKNKILNKVESGEINIIIGTHALIQEGVKFCNLALVITDEQHRFGVRQRAILASKGQNPHVLVMTATPIPRTLALILYGDLDISIIDHLPPGRKTIKTYSRTSNKRDDIYNFVKKQLDEGRQAYVVCPLVEESEAIEAKSATEIAHELSYDLLNGYKIGLLHGKMLAKEKEEIMGNFKTGNIEVLVSTTVIEVGVNVPNATIMVVENAERFGLAQLHQLRGRVGRGSYQSYCILINNSKSEISKERMDIMEKTTDGFVISEKDLKLRGPGEFFGTRQHGLPELKIANLFRHISVLKTAQKEIEKMTHADPDLTLNNYPLLRIKLEEKFLSVEEVL</sequence>
<dbReference type="InterPro" id="IPR033454">
    <property type="entry name" value="RecG_wedge"/>
</dbReference>
<dbReference type="PANTHER" id="PTHR47964">
    <property type="entry name" value="ATP-DEPENDENT DNA HELICASE HOMOLOG RECG, CHLOROPLASTIC"/>
    <property type="match status" value="1"/>
</dbReference>
<comment type="catalytic activity">
    <reaction evidence="11 12">
        <text>ATP + H2O = ADP + phosphate + H(+)</text>
        <dbReference type="Rhea" id="RHEA:13065"/>
        <dbReference type="ChEBI" id="CHEBI:15377"/>
        <dbReference type="ChEBI" id="CHEBI:15378"/>
        <dbReference type="ChEBI" id="CHEBI:30616"/>
        <dbReference type="ChEBI" id="CHEBI:43474"/>
        <dbReference type="ChEBI" id="CHEBI:456216"/>
        <dbReference type="EC" id="5.6.2.4"/>
    </reaction>
</comment>
<proteinExistence type="inferred from homology"/>
<protein>
    <recommendedName>
        <fullName evidence="2 12">ATP-dependent DNA helicase RecG</fullName>
        <ecNumber evidence="12">5.6.2.4</ecNumber>
    </recommendedName>
</protein>
<dbReference type="PROSITE" id="PS51194">
    <property type="entry name" value="HELICASE_CTER"/>
    <property type="match status" value="1"/>
</dbReference>
<dbReference type="Pfam" id="PF17191">
    <property type="entry name" value="RecG_wedge"/>
    <property type="match status" value="1"/>
</dbReference>
<feature type="domain" description="Helicase C-terminal" evidence="14">
    <location>
        <begin position="455"/>
        <end position="615"/>
    </location>
</feature>
<organism evidence="15 16">
    <name type="scientific">Alkaliphilus flagellatus</name>
    <dbReference type="NCBI Taxonomy" id="2841507"/>
    <lineage>
        <taxon>Bacteria</taxon>
        <taxon>Bacillati</taxon>
        <taxon>Bacillota</taxon>
        <taxon>Clostridia</taxon>
        <taxon>Peptostreptococcales</taxon>
        <taxon>Natronincolaceae</taxon>
        <taxon>Alkaliphilus</taxon>
    </lineage>
</organism>
<dbReference type="GO" id="GO:0016787">
    <property type="term" value="F:hydrolase activity"/>
    <property type="evidence" value="ECO:0007669"/>
    <property type="project" value="UniProtKB-KW"/>
</dbReference>
<dbReference type="Pfam" id="PF00270">
    <property type="entry name" value="DEAD"/>
    <property type="match status" value="1"/>
</dbReference>
<gene>
    <name evidence="15" type="primary">recG</name>
    <name evidence="15" type="ORF">KQI88_13205</name>
</gene>
<keyword evidence="6 12" id="KW-0347">Helicase</keyword>
<dbReference type="InterPro" id="IPR047112">
    <property type="entry name" value="RecG/Mfd"/>
</dbReference>
<dbReference type="Pfam" id="PF00271">
    <property type="entry name" value="Helicase_C"/>
    <property type="match status" value="1"/>
</dbReference>